<reference evidence="1" key="1">
    <citation type="submission" date="2018-02" db="EMBL/GenBank/DDBJ databases">
        <authorList>
            <person name="Cohen D.B."/>
            <person name="Kent A.D."/>
        </authorList>
    </citation>
    <scope>NUCLEOTIDE SEQUENCE</scope>
</reference>
<sequence>MATVKPPWSQQYKVVSALFYIWTMKSHSPIPEHLTFCKHIWELYSDHDMCKIDKDDFTVQGVKLGSSLIPENFKSFNPMYECSDGWGCKFEASPEPEQTGINSDTKEHISDVTGCSGVFGEGDKDFSFPCGPSLSENDDELTESKIRSLLYQSEFLCFAAHSMSFSERQGKWKEELD</sequence>
<proteinExistence type="predicted"/>
<protein>
    <submittedName>
        <fullName evidence="1">Uncharacterized protein</fullName>
    </submittedName>
</protein>
<dbReference type="EMBL" id="OIVN01001062">
    <property type="protein sequence ID" value="SPC89369.1"/>
    <property type="molecule type" value="Genomic_DNA"/>
</dbReference>
<accession>A0A2N9FR15</accession>
<name>A0A2N9FR15_FAGSY</name>
<organism evidence="1">
    <name type="scientific">Fagus sylvatica</name>
    <name type="common">Beechnut</name>
    <dbReference type="NCBI Taxonomy" id="28930"/>
    <lineage>
        <taxon>Eukaryota</taxon>
        <taxon>Viridiplantae</taxon>
        <taxon>Streptophyta</taxon>
        <taxon>Embryophyta</taxon>
        <taxon>Tracheophyta</taxon>
        <taxon>Spermatophyta</taxon>
        <taxon>Magnoliopsida</taxon>
        <taxon>eudicotyledons</taxon>
        <taxon>Gunneridae</taxon>
        <taxon>Pentapetalae</taxon>
        <taxon>rosids</taxon>
        <taxon>fabids</taxon>
        <taxon>Fagales</taxon>
        <taxon>Fagaceae</taxon>
        <taxon>Fagus</taxon>
    </lineage>
</organism>
<gene>
    <name evidence="1" type="ORF">FSB_LOCUS17251</name>
</gene>
<evidence type="ECO:0000313" key="1">
    <source>
        <dbReference type="EMBL" id="SPC89369.1"/>
    </source>
</evidence>
<dbReference type="AlphaFoldDB" id="A0A2N9FR15"/>